<protein>
    <submittedName>
        <fullName evidence="1">Uncharacterized protein</fullName>
    </submittedName>
</protein>
<dbReference type="EMBL" id="JAHXZJ010002237">
    <property type="protein sequence ID" value="KAH0546231.1"/>
    <property type="molecule type" value="Genomic_DNA"/>
</dbReference>
<comment type="caution">
    <text evidence="1">The sequence shown here is derived from an EMBL/GenBank/DDBJ whole genome shotgun (WGS) entry which is preliminary data.</text>
</comment>
<keyword evidence="2" id="KW-1185">Reference proteome</keyword>
<evidence type="ECO:0000313" key="1">
    <source>
        <dbReference type="EMBL" id="KAH0546231.1"/>
    </source>
</evidence>
<dbReference type="AlphaFoldDB" id="A0AAV7I831"/>
<gene>
    <name evidence="1" type="ORF">KQX54_007372</name>
</gene>
<reference evidence="1 2" key="1">
    <citation type="journal article" date="2021" name="J. Hered.">
        <title>A chromosome-level genome assembly of the parasitoid wasp, Cotesia glomerata (Hymenoptera: Braconidae).</title>
        <authorList>
            <person name="Pinto B.J."/>
            <person name="Weis J.J."/>
            <person name="Gamble T."/>
            <person name="Ode P.J."/>
            <person name="Paul R."/>
            <person name="Zaspel J.M."/>
        </authorList>
    </citation>
    <scope>NUCLEOTIDE SEQUENCE [LARGE SCALE GENOMIC DNA]</scope>
    <source>
        <strain evidence="1">CgM1</strain>
    </source>
</reference>
<proteinExistence type="predicted"/>
<evidence type="ECO:0000313" key="2">
    <source>
        <dbReference type="Proteomes" id="UP000826195"/>
    </source>
</evidence>
<accession>A0AAV7I831</accession>
<dbReference type="Proteomes" id="UP000826195">
    <property type="component" value="Unassembled WGS sequence"/>
</dbReference>
<organism evidence="1 2">
    <name type="scientific">Cotesia glomerata</name>
    <name type="common">Lepidopteran parasitic wasp</name>
    <name type="synonym">Apanteles glomeratus</name>
    <dbReference type="NCBI Taxonomy" id="32391"/>
    <lineage>
        <taxon>Eukaryota</taxon>
        <taxon>Metazoa</taxon>
        <taxon>Ecdysozoa</taxon>
        <taxon>Arthropoda</taxon>
        <taxon>Hexapoda</taxon>
        <taxon>Insecta</taxon>
        <taxon>Pterygota</taxon>
        <taxon>Neoptera</taxon>
        <taxon>Endopterygota</taxon>
        <taxon>Hymenoptera</taxon>
        <taxon>Apocrita</taxon>
        <taxon>Ichneumonoidea</taxon>
        <taxon>Braconidae</taxon>
        <taxon>Microgastrinae</taxon>
        <taxon>Cotesia</taxon>
    </lineage>
</organism>
<sequence length="180" mass="20441">MMPVERDILEIKIEILFSGSLYPLLVLLLLQLLLLPGFAVHCYTTLLSTQYSLLIRPSFETYISQGSYDLVYNLYFPPSHPSTLPSPIVQRERSAGKEREQWIDMLPIEQPTVHREILSNLGNPYKTNDELGPSSAYQPRRLAYTIPNPNIYISCPFFQHSPSFAPLAPPETETETEATA</sequence>
<name>A0AAV7I831_COTGL</name>